<dbReference type="RefSeq" id="WP_184838065.1">
    <property type="nucleotide sequence ID" value="NZ_JACHMN010000002.1"/>
</dbReference>
<name>A0A841BV07_9ACTN</name>
<dbReference type="AlphaFoldDB" id="A0A841BV07"/>
<feature type="region of interest" description="Disordered" evidence="1">
    <location>
        <begin position="54"/>
        <end position="78"/>
    </location>
</feature>
<proteinExistence type="predicted"/>
<sequence>MTSAVELLYTAYLLAQQPRTESAAATMGAFHDTAIERIAVALVMHRDQAAFTYTRDNPESDTRPVPAHEGWHVGRSAA</sequence>
<organism evidence="2 3">
    <name type="scientific">Allocatelliglobosispora scoriae</name>
    <dbReference type="NCBI Taxonomy" id="643052"/>
    <lineage>
        <taxon>Bacteria</taxon>
        <taxon>Bacillati</taxon>
        <taxon>Actinomycetota</taxon>
        <taxon>Actinomycetes</taxon>
        <taxon>Micromonosporales</taxon>
        <taxon>Micromonosporaceae</taxon>
        <taxon>Allocatelliglobosispora</taxon>
    </lineage>
</organism>
<keyword evidence="3" id="KW-1185">Reference proteome</keyword>
<dbReference type="Proteomes" id="UP000587527">
    <property type="component" value="Unassembled WGS sequence"/>
</dbReference>
<gene>
    <name evidence="2" type="ORF">F4553_003961</name>
</gene>
<comment type="caution">
    <text evidence="2">The sequence shown here is derived from an EMBL/GenBank/DDBJ whole genome shotgun (WGS) entry which is preliminary data.</text>
</comment>
<evidence type="ECO:0000313" key="3">
    <source>
        <dbReference type="Proteomes" id="UP000587527"/>
    </source>
</evidence>
<protein>
    <submittedName>
        <fullName evidence="2">Uncharacterized protein</fullName>
    </submittedName>
</protein>
<dbReference type="EMBL" id="JACHMN010000002">
    <property type="protein sequence ID" value="MBB5870582.1"/>
    <property type="molecule type" value="Genomic_DNA"/>
</dbReference>
<reference evidence="2 3" key="1">
    <citation type="submission" date="2020-08" db="EMBL/GenBank/DDBJ databases">
        <title>Sequencing the genomes of 1000 actinobacteria strains.</title>
        <authorList>
            <person name="Klenk H.-P."/>
        </authorList>
    </citation>
    <scope>NUCLEOTIDE SEQUENCE [LARGE SCALE GENOMIC DNA]</scope>
    <source>
        <strain evidence="2 3">DSM 45362</strain>
    </source>
</reference>
<evidence type="ECO:0000313" key="2">
    <source>
        <dbReference type="EMBL" id="MBB5870582.1"/>
    </source>
</evidence>
<accession>A0A841BV07</accession>
<evidence type="ECO:0000256" key="1">
    <source>
        <dbReference type="SAM" id="MobiDB-lite"/>
    </source>
</evidence>